<organism evidence="1 2">
    <name type="scientific">Araneus ventricosus</name>
    <name type="common">Orbweaver spider</name>
    <name type="synonym">Epeira ventricosa</name>
    <dbReference type="NCBI Taxonomy" id="182803"/>
    <lineage>
        <taxon>Eukaryota</taxon>
        <taxon>Metazoa</taxon>
        <taxon>Ecdysozoa</taxon>
        <taxon>Arthropoda</taxon>
        <taxon>Chelicerata</taxon>
        <taxon>Arachnida</taxon>
        <taxon>Araneae</taxon>
        <taxon>Araneomorphae</taxon>
        <taxon>Entelegynae</taxon>
        <taxon>Araneoidea</taxon>
        <taxon>Araneidae</taxon>
        <taxon>Araneus</taxon>
    </lineage>
</organism>
<comment type="caution">
    <text evidence="1">The sequence shown here is derived from an EMBL/GenBank/DDBJ whole genome shotgun (WGS) entry which is preliminary data.</text>
</comment>
<gene>
    <name evidence="1" type="ORF">AVEN_168477_1</name>
</gene>
<proteinExistence type="predicted"/>
<sequence>MCSGVEATVLSPAKALSNLLPLKCSLKIQGPSACYCKLHTKHLSKGVFDVEFRQKMLDFSSPSNVCSVHRPISLLPTIGKNLRETPDPEAQLSPGET</sequence>
<dbReference type="AlphaFoldDB" id="A0A4Y2MLA2"/>
<evidence type="ECO:0000313" key="2">
    <source>
        <dbReference type="Proteomes" id="UP000499080"/>
    </source>
</evidence>
<dbReference type="Proteomes" id="UP000499080">
    <property type="component" value="Unassembled WGS sequence"/>
</dbReference>
<evidence type="ECO:0000313" key="1">
    <source>
        <dbReference type="EMBL" id="GBN27140.1"/>
    </source>
</evidence>
<reference evidence="1 2" key="1">
    <citation type="journal article" date="2019" name="Sci. Rep.">
        <title>Orb-weaving spider Araneus ventricosus genome elucidates the spidroin gene catalogue.</title>
        <authorList>
            <person name="Kono N."/>
            <person name="Nakamura H."/>
            <person name="Ohtoshi R."/>
            <person name="Moran D.A.P."/>
            <person name="Shinohara A."/>
            <person name="Yoshida Y."/>
            <person name="Fujiwara M."/>
            <person name="Mori M."/>
            <person name="Tomita M."/>
            <person name="Arakawa K."/>
        </authorList>
    </citation>
    <scope>NUCLEOTIDE SEQUENCE [LARGE SCALE GENOMIC DNA]</scope>
</reference>
<protein>
    <submittedName>
        <fullName evidence="1">Uncharacterized protein</fullName>
    </submittedName>
</protein>
<dbReference type="EMBL" id="BGPR01007478">
    <property type="protein sequence ID" value="GBN27140.1"/>
    <property type="molecule type" value="Genomic_DNA"/>
</dbReference>
<accession>A0A4Y2MLA2</accession>
<name>A0A4Y2MLA2_ARAVE</name>
<keyword evidence="2" id="KW-1185">Reference proteome</keyword>